<keyword evidence="2 7" id="KW-0813">Transport</keyword>
<accession>A0A7V5H4L3</accession>
<comment type="subcellular location">
    <subcellularLocation>
        <location evidence="1 7">Cell membrane</location>
        <topology evidence="1 7">Multi-pass membrane protein</topology>
    </subcellularLocation>
</comment>
<dbReference type="InterPro" id="IPR051393">
    <property type="entry name" value="ABC_transporter_permease"/>
</dbReference>
<dbReference type="Proteomes" id="UP000886111">
    <property type="component" value="Unassembled WGS sequence"/>
</dbReference>
<feature type="transmembrane region" description="Helical" evidence="7">
    <location>
        <begin position="110"/>
        <end position="130"/>
    </location>
</feature>
<proteinExistence type="inferred from homology"/>
<dbReference type="Pfam" id="PF00528">
    <property type="entry name" value="BPD_transp_1"/>
    <property type="match status" value="1"/>
</dbReference>
<feature type="transmembrane region" description="Helical" evidence="7">
    <location>
        <begin position="21"/>
        <end position="43"/>
    </location>
</feature>
<dbReference type="Gene3D" id="1.10.3720.10">
    <property type="entry name" value="MetI-like"/>
    <property type="match status" value="1"/>
</dbReference>
<feature type="transmembrane region" description="Helical" evidence="7">
    <location>
        <begin position="72"/>
        <end position="98"/>
    </location>
</feature>
<evidence type="ECO:0000256" key="2">
    <source>
        <dbReference type="ARBA" id="ARBA00022448"/>
    </source>
</evidence>
<dbReference type="InterPro" id="IPR000515">
    <property type="entry name" value="MetI-like"/>
</dbReference>
<dbReference type="AlphaFoldDB" id="A0A7V5H4L3"/>
<evidence type="ECO:0000256" key="5">
    <source>
        <dbReference type="ARBA" id="ARBA00022989"/>
    </source>
</evidence>
<keyword evidence="3" id="KW-1003">Cell membrane</keyword>
<evidence type="ECO:0000256" key="3">
    <source>
        <dbReference type="ARBA" id="ARBA00022475"/>
    </source>
</evidence>
<comment type="similarity">
    <text evidence="7">Belongs to the binding-protein-dependent transport system permease family.</text>
</comment>
<feature type="transmembrane region" description="Helical" evidence="7">
    <location>
        <begin position="158"/>
        <end position="183"/>
    </location>
</feature>
<dbReference type="GO" id="GO:0055085">
    <property type="term" value="P:transmembrane transport"/>
    <property type="evidence" value="ECO:0007669"/>
    <property type="project" value="InterPro"/>
</dbReference>
<evidence type="ECO:0000259" key="8">
    <source>
        <dbReference type="PROSITE" id="PS50928"/>
    </source>
</evidence>
<dbReference type="GO" id="GO:0005886">
    <property type="term" value="C:plasma membrane"/>
    <property type="evidence" value="ECO:0007669"/>
    <property type="project" value="UniProtKB-SubCell"/>
</dbReference>
<feature type="transmembrane region" description="Helical" evidence="7">
    <location>
        <begin position="217"/>
        <end position="238"/>
    </location>
</feature>
<protein>
    <submittedName>
        <fullName evidence="9">Sugar ABC transporter permease</fullName>
    </submittedName>
</protein>
<sequence>MLAYVKQKINKSDKIGYLMSLPYLVSFALFVAFPLGFSFILIFHKWNVITPMRWVGLKNFYRLFHDVEFFRAIYNTVVFLIIHIPLQIVFALVIAVLLNQKIKLRGFFRAVFFMPVIVSGVVITILWQQLYAYETGVLNLILTQLGLPKIPWINDPSWAMPSIAIMATWKNVGLYIVLFLVGLQNIPKYLYESAELDGATAWQKFWYITVPSLNSTMVLVVILSTIGGFSLFIEPFVMTGGGPMNSTLSAMLYIYNQAFYFGHMGYAATLGFFFAFIIFIVVLIQKRVVERK</sequence>
<evidence type="ECO:0000256" key="1">
    <source>
        <dbReference type="ARBA" id="ARBA00004651"/>
    </source>
</evidence>
<feature type="domain" description="ABC transmembrane type-1" evidence="8">
    <location>
        <begin position="73"/>
        <end position="285"/>
    </location>
</feature>
<evidence type="ECO:0000256" key="6">
    <source>
        <dbReference type="ARBA" id="ARBA00023136"/>
    </source>
</evidence>
<feature type="transmembrane region" description="Helical" evidence="7">
    <location>
        <begin position="258"/>
        <end position="284"/>
    </location>
</feature>
<dbReference type="PROSITE" id="PS50928">
    <property type="entry name" value="ABC_TM1"/>
    <property type="match status" value="1"/>
</dbReference>
<keyword evidence="6 7" id="KW-0472">Membrane</keyword>
<dbReference type="PANTHER" id="PTHR30193">
    <property type="entry name" value="ABC TRANSPORTER PERMEASE PROTEIN"/>
    <property type="match status" value="1"/>
</dbReference>
<keyword evidence="5 7" id="KW-1133">Transmembrane helix</keyword>
<name>A0A7V5H4L3_CALAY</name>
<evidence type="ECO:0000256" key="7">
    <source>
        <dbReference type="RuleBase" id="RU363032"/>
    </source>
</evidence>
<dbReference type="CDD" id="cd06261">
    <property type="entry name" value="TM_PBP2"/>
    <property type="match status" value="1"/>
</dbReference>
<gene>
    <name evidence="9" type="ORF">ENL21_07850</name>
</gene>
<dbReference type="InterPro" id="IPR035906">
    <property type="entry name" value="MetI-like_sf"/>
</dbReference>
<organism evidence="9">
    <name type="scientific">Caldithrix abyssi</name>
    <dbReference type="NCBI Taxonomy" id="187145"/>
    <lineage>
        <taxon>Bacteria</taxon>
        <taxon>Pseudomonadati</taxon>
        <taxon>Calditrichota</taxon>
        <taxon>Calditrichia</taxon>
        <taxon>Calditrichales</taxon>
        <taxon>Calditrichaceae</taxon>
        <taxon>Caldithrix</taxon>
    </lineage>
</organism>
<dbReference type="SUPFAM" id="SSF161098">
    <property type="entry name" value="MetI-like"/>
    <property type="match status" value="1"/>
</dbReference>
<dbReference type="PANTHER" id="PTHR30193:SF37">
    <property type="entry name" value="INNER MEMBRANE ABC TRANSPORTER PERMEASE PROTEIN YCJO"/>
    <property type="match status" value="1"/>
</dbReference>
<comment type="caution">
    <text evidence="9">The sequence shown here is derived from an EMBL/GenBank/DDBJ whole genome shotgun (WGS) entry which is preliminary data.</text>
</comment>
<evidence type="ECO:0000313" key="9">
    <source>
        <dbReference type="EMBL" id="HHE55680.1"/>
    </source>
</evidence>
<reference evidence="9" key="1">
    <citation type="journal article" date="2020" name="mSystems">
        <title>Genome- and Community-Level Interaction Insights into Carbon Utilization and Element Cycling Functions of Hydrothermarchaeota in Hydrothermal Sediment.</title>
        <authorList>
            <person name="Zhou Z."/>
            <person name="Liu Y."/>
            <person name="Xu W."/>
            <person name="Pan J."/>
            <person name="Luo Z.H."/>
            <person name="Li M."/>
        </authorList>
    </citation>
    <scope>NUCLEOTIDE SEQUENCE [LARGE SCALE GENOMIC DNA]</scope>
    <source>
        <strain evidence="9">HyVt-76</strain>
    </source>
</reference>
<dbReference type="EMBL" id="DRTD01000587">
    <property type="protein sequence ID" value="HHE55680.1"/>
    <property type="molecule type" value="Genomic_DNA"/>
</dbReference>
<evidence type="ECO:0000256" key="4">
    <source>
        <dbReference type="ARBA" id="ARBA00022692"/>
    </source>
</evidence>
<keyword evidence="4 7" id="KW-0812">Transmembrane</keyword>